<accession>A0ACC2VIF5</accession>
<reference evidence="1" key="1">
    <citation type="submission" date="2023-04" db="EMBL/GenBank/DDBJ databases">
        <title>Draft Genome sequencing of Naganishia species isolated from polar environments using Oxford Nanopore Technology.</title>
        <authorList>
            <person name="Leo P."/>
            <person name="Venkateswaran K."/>
        </authorList>
    </citation>
    <scope>NUCLEOTIDE SEQUENCE</scope>
    <source>
        <strain evidence="1">MNA-CCFEE 5423</strain>
    </source>
</reference>
<gene>
    <name evidence="1" type="ORF">QFC21_004055</name>
</gene>
<keyword evidence="2" id="KW-1185">Reference proteome</keyword>
<comment type="caution">
    <text evidence="1">The sequence shown here is derived from an EMBL/GenBank/DDBJ whole genome shotgun (WGS) entry which is preliminary data.</text>
</comment>
<evidence type="ECO:0000313" key="2">
    <source>
        <dbReference type="Proteomes" id="UP001227268"/>
    </source>
</evidence>
<name>A0ACC2VIF5_9TREE</name>
<proteinExistence type="predicted"/>
<protein>
    <submittedName>
        <fullName evidence="1">Uncharacterized protein</fullName>
    </submittedName>
</protein>
<evidence type="ECO:0000313" key="1">
    <source>
        <dbReference type="EMBL" id="KAJ9099175.1"/>
    </source>
</evidence>
<sequence length="747" mass="81983">MPQVPWTKRKHRTSDAPFPVDYPDRPVSATSSRRPSHYEMKERASGPINLGSNDKFDEFAPAQALHHRRHESGMTENSFSSTMDDASLCKGKNRAIELGDVLIEEDESEGMRGDDANGQQSDMPASSRRGLRSRFGRNGRSRARSDLPPQERRTMWERFKRGLLGENTTTSRAVMPDGTPVNLKRLFVQDAKALVQLVKTIDYRVLARRSLDRVWWKWYIILGILVTLSVLVTVKHDAIIRWMTPGATKLRNWPAGWLIPIAILVVLSFPPLVGHELVGICCGIVYSIGVGFVILAAGTFLGELATWFAFKGMCTGRAAKFQSSNKYYAALTTLIREKSFLFVLVLRFSAIPGHITTALSASAGAHFFSYCMAAILTLPKQLSLVYVGVAFGSTNSTTHTISVITLFLTIIGTGVAAIYIYYQMRIYLICSGLESSSDTLVTDSEMAQVPTLNVLHDLEDKLTASGCPPPYRDRSGTILSGEAAPAYTTIQQQKYERRPFIHSNSSYYDNASGNATANRSGIRTPSRSRSMGHHAQDDIEVYMGQNRLLNKSTSHSRNDSAEPAPYRDEVADARKSDIDPAGDSIQSRSTYGLCPTPDHASSPGSSAYLALPGSAGTTASGSGTANRSRAATNASMVSNVSRLSEQLLLDLEETTPMHSNEEVGYVRGTSSMDMWRPSSMTLSALGKQAEAKYEERRRQEETQRASGREIARDADEYAVSKGGKRPDMNRARGESSAALLGRPTAGE</sequence>
<dbReference type="Proteomes" id="UP001227268">
    <property type="component" value="Unassembled WGS sequence"/>
</dbReference>
<dbReference type="EMBL" id="JASBWT010000013">
    <property type="protein sequence ID" value="KAJ9099175.1"/>
    <property type="molecule type" value="Genomic_DNA"/>
</dbReference>
<organism evidence="1 2">
    <name type="scientific">Naganishia friedmannii</name>
    <dbReference type="NCBI Taxonomy" id="89922"/>
    <lineage>
        <taxon>Eukaryota</taxon>
        <taxon>Fungi</taxon>
        <taxon>Dikarya</taxon>
        <taxon>Basidiomycota</taxon>
        <taxon>Agaricomycotina</taxon>
        <taxon>Tremellomycetes</taxon>
        <taxon>Filobasidiales</taxon>
        <taxon>Filobasidiaceae</taxon>
        <taxon>Naganishia</taxon>
    </lineage>
</organism>